<proteinExistence type="predicted"/>
<keyword evidence="2" id="KW-1185">Reference proteome</keyword>
<reference evidence="1" key="1">
    <citation type="submission" date="2019-10" db="EMBL/GenBank/DDBJ databases">
        <authorList>
            <consortium name="DOE Joint Genome Institute"/>
            <person name="Kuo A."/>
            <person name="Miyauchi S."/>
            <person name="Kiss E."/>
            <person name="Drula E."/>
            <person name="Kohler A."/>
            <person name="Sanchez-Garcia M."/>
            <person name="Andreopoulos B."/>
            <person name="Barry K.W."/>
            <person name="Bonito G."/>
            <person name="Buee M."/>
            <person name="Carver A."/>
            <person name="Chen C."/>
            <person name="Cichocki N."/>
            <person name="Clum A."/>
            <person name="Culley D."/>
            <person name="Crous P.W."/>
            <person name="Fauchery L."/>
            <person name="Girlanda M."/>
            <person name="Hayes R."/>
            <person name="Keri Z."/>
            <person name="Labutti K."/>
            <person name="Lipzen A."/>
            <person name="Lombard V."/>
            <person name="Magnuson J."/>
            <person name="Maillard F."/>
            <person name="Morin E."/>
            <person name="Murat C."/>
            <person name="Nolan M."/>
            <person name="Ohm R."/>
            <person name="Pangilinan J."/>
            <person name="Pereira M."/>
            <person name="Perotto S."/>
            <person name="Peter M."/>
            <person name="Riley R."/>
            <person name="Sitrit Y."/>
            <person name="Stielow B."/>
            <person name="Szollosi G."/>
            <person name="Zifcakova L."/>
            <person name="Stursova M."/>
            <person name="Spatafora J.W."/>
            <person name="Tedersoo L."/>
            <person name="Vaario L.-M."/>
            <person name="Yamada A."/>
            <person name="Yan M."/>
            <person name="Wang P."/>
            <person name="Xu J."/>
            <person name="Bruns T."/>
            <person name="Baldrian P."/>
            <person name="Vilgalys R."/>
            <person name="Henrissat B."/>
            <person name="Grigoriev I.V."/>
            <person name="Hibbett D."/>
            <person name="Nagy L.G."/>
            <person name="Martin F.M."/>
        </authorList>
    </citation>
    <scope>NUCLEOTIDE SEQUENCE</scope>
    <source>
        <strain evidence="1">P2</strain>
    </source>
</reference>
<comment type="caution">
    <text evidence="1">The sequence shown here is derived from an EMBL/GenBank/DDBJ whole genome shotgun (WGS) entry which is preliminary data.</text>
</comment>
<dbReference type="EMBL" id="MU117996">
    <property type="protein sequence ID" value="KAF9649566.1"/>
    <property type="molecule type" value="Genomic_DNA"/>
</dbReference>
<reference evidence="1" key="2">
    <citation type="journal article" date="2020" name="Nat. Commun.">
        <title>Large-scale genome sequencing of mycorrhizal fungi provides insights into the early evolution of symbiotic traits.</title>
        <authorList>
            <person name="Miyauchi S."/>
            <person name="Kiss E."/>
            <person name="Kuo A."/>
            <person name="Drula E."/>
            <person name="Kohler A."/>
            <person name="Sanchez-Garcia M."/>
            <person name="Morin E."/>
            <person name="Andreopoulos B."/>
            <person name="Barry K.W."/>
            <person name="Bonito G."/>
            <person name="Buee M."/>
            <person name="Carver A."/>
            <person name="Chen C."/>
            <person name="Cichocki N."/>
            <person name="Clum A."/>
            <person name="Culley D."/>
            <person name="Crous P.W."/>
            <person name="Fauchery L."/>
            <person name="Girlanda M."/>
            <person name="Hayes R.D."/>
            <person name="Keri Z."/>
            <person name="LaButti K."/>
            <person name="Lipzen A."/>
            <person name="Lombard V."/>
            <person name="Magnuson J."/>
            <person name="Maillard F."/>
            <person name="Murat C."/>
            <person name="Nolan M."/>
            <person name="Ohm R.A."/>
            <person name="Pangilinan J."/>
            <person name="Pereira M.F."/>
            <person name="Perotto S."/>
            <person name="Peter M."/>
            <person name="Pfister S."/>
            <person name="Riley R."/>
            <person name="Sitrit Y."/>
            <person name="Stielow J.B."/>
            <person name="Szollosi G."/>
            <person name="Zifcakova L."/>
            <person name="Stursova M."/>
            <person name="Spatafora J.W."/>
            <person name="Tedersoo L."/>
            <person name="Vaario L.M."/>
            <person name="Yamada A."/>
            <person name="Yan M."/>
            <person name="Wang P."/>
            <person name="Xu J."/>
            <person name="Bruns T."/>
            <person name="Baldrian P."/>
            <person name="Vilgalys R."/>
            <person name="Dunand C."/>
            <person name="Henrissat B."/>
            <person name="Grigoriev I.V."/>
            <person name="Hibbett D."/>
            <person name="Nagy L.G."/>
            <person name="Martin F.M."/>
        </authorList>
    </citation>
    <scope>NUCLEOTIDE SEQUENCE</scope>
    <source>
        <strain evidence="1">P2</strain>
    </source>
</reference>
<dbReference type="Proteomes" id="UP000886501">
    <property type="component" value="Unassembled WGS sequence"/>
</dbReference>
<accession>A0ACB6ZIR0</accession>
<name>A0ACB6ZIR0_THEGA</name>
<gene>
    <name evidence="1" type="ORF">BDM02DRAFT_3094507</name>
</gene>
<evidence type="ECO:0000313" key="1">
    <source>
        <dbReference type="EMBL" id="KAF9649566.1"/>
    </source>
</evidence>
<sequence>MKRKHIIGIFIYRISLALLTRSIFQPDEFFQSLEVAHNVVFGYGKLTWEWQPSVAIRSIVYPTLYVPAYWILRVTGLDSTALLVYAPKVLSGAIAALTDIWVCELARQVLGERHVTATGFLSLTSFFHGMSLTRSMSNSLETSLTIIALSYHPWSISRLSDGQWSRKSLFFAALTCTVRPTAAITWVFLYSVLLWRLRHDLCAAGRVFFQVAYIGLSITTLLYYADSAFYGRLVFTPLNFMRTNLSSISLIYGRNLWHYYFTQAIPILCASSLPLVVKGLYLGTRDPHHSTNSRKPKSSKSMPHSLKILAGTVLWTIAVYSLSGHKEWRFIHPMLPILHIFAAKALVESSKSNSTEKQASAQGDFSRFIRAAPKSYLTLLLLQLPVILYCIAYRSSPQVSVMGYLRSLSRNSSVVRSIGFLMPCHSTPWQSHLHNPQLDHPGRLWAIGCEPPLQGQDVDEYKDQTDIFYESPLEYLKTRFPPDVDLTFPPSSYPSSPPGLPEKLIIGDGDTYVEESEKWKHEWPEYLVMFGHLLDSPGIREYLTKTMWYKVVWRAGYGFDEESNRSGGVFVLKAPLHHRPLYPTSDGNPKAHQNCAWDSIHNHERLTGHSH</sequence>
<protein>
    <submittedName>
        <fullName evidence="1">Uncharacterized protein</fullName>
    </submittedName>
</protein>
<organism evidence="1 2">
    <name type="scientific">Thelephora ganbajun</name>
    <name type="common">Ganba fungus</name>
    <dbReference type="NCBI Taxonomy" id="370292"/>
    <lineage>
        <taxon>Eukaryota</taxon>
        <taxon>Fungi</taxon>
        <taxon>Dikarya</taxon>
        <taxon>Basidiomycota</taxon>
        <taxon>Agaricomycotina</taxon>
        <taxon>Agaricomycetes</taxon>
        <taxon>Thelephorales</taxon>
        <taxon>Thelephoraceae</taxon>
        <taxon>Thelephora</taxon>
    </lineage>
</organism>
<evidence type="ECO:0000313" key="2">
    <source>
        <dbReference type="Proteomes" id="UP000886501"/>
    </source>
</evidence>